<feature type="region of interest" description="Disordered" evidence="13">
    <location>
        <begin position="608"/>
        <end position="654"/>
    </location>
</feature>
<dbReference type="Proteomes" id="UP000001628">
    <property type="component" value="Unassembled WGS sequence"/>
</dbReference>
<dbReference type="EMBL" id="KN275959">
    <property type="protein sequence ID" value="EEH46759.1"/>
    <property type="molecule type" value="Genomic_DNA"/>
</dbReference>
<evidence type="ECO:0000256" key="5">
    <source>
        <dbReference type="ARBA" id="ARBA00022554"/>
    </source>
</evidence>
<dbReference type="PANTHER" id="PTHR10340">
    <property type="entry name" value="SPHINGOMYELIN PHOSPHODIESTERASE"/>
    <property type="match status" value="1"/>
</dbReference>
<keyword evidence="14" id="KW-0732">Signal</keyword>
<organism evidence="16 17">
    <name type="scientific">Paracoccidioides brasiliensis (strain Pb18)</name>
    <dbReference type="NCBI Taxonomy" id="502780"/>
    <lineage>
        <taxon>Eukaryota</taxon>
        <taxon>Fungi</taxon>
        <taxon>Dikarya</taxon>
        <taxon>Ascomycota</taxon>
        <taxon>Pezizomycotina</taxon>
        <taxon>Eurotiomycetes</taxon>
        <taxon>Eurotiomycetidae</taxon>
        <taxon>Onygenales</taxon>
        <taxon>Ajellomycetaceae</taxon>
        <taxon>Paracoccidioides</taxon>
    </lineage>
</organism>
<feature type="signal peptide" evidence="14">
    <location>
        <begin position="1"/>
        <end position="20"/>
    </location>
</feature>
<feature type="domain" description="Calcineurin-like phosphoesterase" evidence="15">
    <location>
        <begin position="44"/>
        <end position="293"/>
    </location>
</feature>
<dbReference type="GO" id="GO:0008081">
    <property type="term" value="F:phosphoric diester hydrolase activity"/>
    <property type="evidence" value="ECO:0007669"/>
    <property type="project" value="TreeGrafter"/>
</dbReference>
<feature type="chain" id="PRO_5002909838" description="Endopolyphosphatase" evidence="14">
    <location>
        <begin position="21"/>
        <end position="688"/>
    </location>
</feature>
<evidence type="ECO:0000256" key="3">
    <source>
        <dbReference type="ARBA" id="ARBA00012459"/>
    </source>
</evidence>
<evidence type="ECO:0000256" key="8">
    <source>
        <dbReference type="ARBA" id="ARBA00022968"/>
    </source>
</evidence>
<dbReference type="GO" id="GO:0004309">
    <property type="term" value="F:exopolyphosphatase activity"/>
    <property type="evidence" value="ECO:0007669"/>
    <property type="project" value="TreeGrafter"/>
</dbReference>
<evidence type="ECO:0000256" key="1">
    <source>
        <dbReference type="ARBA" id="ARBA00004576"/>
    </source>
</evidence>
<evidence type="ECO:0000313" key="16">
    <source>
        <dbReference type="EMBL" id="EEH46759.1"/>
    </source>
</evidence>
<evidence type="ECO:0000256" key="13">
    <source>
        <dbReference type="SAM" id="MobiDB-lite"/>
    </source>
</evidence>
<protein>
    <recommendedName>
        <fullName evidence="4 12">Endopolyphosphatase</fullName>
        <ecNumber evidence="3 12">3.6.1.10</ecNumber>
    </recommendedName>
</protein>
<evidence type="ECO:0000256" key="14">
    <source>
        <dbReference type="SAM" id="SignalP"/>
    </source>
</evidence>
<evidence type="ECO:0000256" key="9">
    <source>
        <dbReference type="ARBA" id="ARBA00022989"/>
    </source>
</evidence>
<dbReference type="VEuPathDB" id="FungiDB:PADG_02857"/>
<evidence type="ECO:0000313" key="17">
    <source>
        <dbReference type="Proteomes" id="UP000001628"/>
    </source>
</evidence>
<evidence type="ECO:0000256" key="11">
    <source>
        <dbReference type="ARBA" id="ARBA00023180"/>
    </source>
</evidence>
<comment type="function">
    <text evidence="12">Catalyzes the hydrolysis of inorganic polyphosphate (polyP) chains of many hundreds of phosphate residues into shorter lengths.</text>
</comment>
<sequence length="688" mass="78459">MSKLIVTISFLAVWPLQGFAGALYPLALEPGKVRVERDQKLHGRFLHITDIHLDTYYKPHSNPDDDHECHRGPGNAGYFGTTGSSCDSPLALVDATFAWIQENVADSIDFVVWTGDSARHDNDEKAPRTEKEVIDMNQVLADKFFDIFSKSSGKENGMRIPVVPTIGNNDIMPHNIFKSGPNRWTRKLGMIWDPFIPEEQRHTFVEGGWFYVEVIPDKLAVFSLNTLYFYDSNSAADGCEDKNEPGYKHMEWLRVQLQFIRKRNMKAILIGHVPPARTDSKENWDETCWQKYTLWLYQYRDIIVGNMFGHMNIDHFMFQDSKELKFGYDGVESHHKQGKQQGAEEKVSVQSRLAYLSSLRRDWSQLPYPPEPSPSSFVFINDSHHNDDIHLLDSSSSRKKKRMGEYLNEIGGPWAERYSVSLVSPSIIPNYYPALRVIEYNTSGLENASLWSEVSGQHNKPSFRTSTLSEDLDFEGQNLSAKKKKGSKKKKKKKKKKPTFKVPHPPSPTAPPGPAYSNQPFTLLSYTQYFSNLSDIDTKTMVSTANQYSDNQNPLHWIRGRGRKPDRYEPRSISFEVLYDTKTDKSYKLKDLTVRSYLDLARRVAQKDSEKKDQPLVLPNADARCQQRKAETPDGPSGPPLDAGGDKSDPLCTQIELPLSAGTKSRESIWAVFVRRAFVGYFDSDVMQ</sequence>
<feature type="compositionally biased region" description="Pro residues" evidence="13">
    <location>
        <begin position="503"/>
        <end position="514"/>
    </location>
</feature>
<evidence type="ECO:0000256" key="7">
    <source>
        <dbReference type="ARBA" id="ARBA00022801"/>
    </source>
</evidence>
<keyword evidence="11" id="KW-0325">Glycoprotein</keyword>
<evidence type="ECO:0000256" key="4">
    <source>
        <dbReference type="ARBA" id="ARBA00014458"/>
    </source>
</evidence>
<gene>
    <name evidence="16" type="ORF">PADG_02857</name>
</gene>
<dbReference type="HOGENOM" id="CLU_013424_1_1_1"/>
<evidence type="ECO:0000256" key="12">
    <source>
        <dbReference type="PIRNR" id="PIRNR027093"/>
    </source>
</evidence>
<accession>C1G6Q2</accession>
<keyword evidence="7 12" id="KW-0378">Hydrolase</keyword>
<dbReference type="CDD" id="cd00842">
    <property type="entry name" value="MPP_ASMase"/>
    <property type="match status" value="1"/>
</dbReference>
<keyword evidence="8" id="KW-0735">Signal-anchor</keyword>
<feature type="region of interest" description="Disordered" evidence="13">
    <location>
        <begin position="474"/>
        <end position="516"/>
    </location>
</feature>
<evidence type="ECO:0000259" key="15">
    <source>
        <dbReference type="Pfam" id="PF00149"/>
    </source>
</evidence>
<dbReference type="GO" id="GO:0005774">
    <property type="term" value="C:vacuolar membrane"/>
    <property type="evidence" value="ECO:0007669"/>
    <property type="project" value="UniProtKB-SubCell"/>
</dbReference>
<dbReference type="eggNOG" id="KOG3770">
    <property type="taxonomic scope" value="Eukaryota"/>
</dbReference>
<dbReference type="InParanoid" id="C1G6Q2"/>
<comment type="catalytic activity">
    <reaction evidence="12">
        <text>[phosphate](n+1) + n H2O = (n+1) phosphate + n H(+)</text>
        <dbReference type="Rhea" id="RHEA:22452"/>
        <dbReference type="Rhea" id="RHEA-COMP:14280"/>
        <dbReference type="ChEBI" id="CHEBI:15377"/>
        <dbReference type="ChEBI" id="CHEBI:15378"/>
        <dbReference type="ChEBI" id="CHEBI:16838"/>
        <dbReference type="ChEBI" id="CHEBI:43474"/>
        <dbReference type="EC" id="3.6.1.10"/>
    </reaction>
</comment>
<proteinExistence type="inferred from homology"/>
<dbReference type="KEGG" id="pbn:PADG_02857"/>
<dbReference type="RefSeq" id="XP_010758628.1">
    <property type="nucleotide sequence ID" value="XM_010760326.1"/>
</dbReference>
<feature type="compositionally biased region" description="Basic residues" evidence="13">
    <location>
        <begin position="481"/>
        <end position="499"/>
    </location>
</feature>
<keyword evidence="5 12" id="KW-0926">Vacuole</keyword>
<name>C1G6Q2_PARBD</name>
<dbReference type="STRING" id="502780.C1G6Q2"/>
<dbReference type="SUPFAM" id="SSF56300">
    <property type="entry name" value="Metallo-dependent phosphatases"/>
    <property type="match status" value="1"/>
</dbReference>
<dbReference type="InterPro" id="IPR012358">
    <property type="entry name" value="EndopolyPtase_N1"/>
</dbReference>
<dbReference type="OrthoDB" id="348678at2759"/>
<dbReference type="PANTHER" id="PTHR10340:SF55">
    <property type="entry name" value="ENDOPOLYPHOSPHATASE"/>
    <property type="match status" value="1"/>
</dbReference>
<dbReference type="Gene3D" id="3.60.21.10">
    <property type="match status" value="1"/>
</dbReference>
<comment type="similarity">
    <text evidence="2">Belongs to the endopolyphosphatase PPN1 family.</text>
</comment>
<dbReference type="EC" id="3.6.1.10" evidence="3 12"/>
<dbReference type="FunFam" id="3.60.21.10:FF:000082">
    <property type="entry name" value="Endopolyphosphatase"/>
    <property type="match status" value="1"/>
</dbReference>
<dbReference type="InterPro" id="IPR004843">
    <property type="entry name" value="Calcineurin-like_PHP"/>
</dbReference>
<dbReference type="AlphaFoldDB" id="C1G6Q2"/>
<evidence type="ECO:0000256" key="10">
    <source>
        <dbReference type="ARBA" id="ARBA00023136"/>
    </source>
</evidence>
<keyword evidence="17" id="KW-1185">Reference proteome</keyword>
<evidence type="ECO:0000256" key="6">
    <source>
        <dbReference type="ARBA" id="ARBA00022692"/>
    </source>
</evidence>
<dbReference type="PIRSF" id="PIRSF027093">
    <property type="entry name" value="EndopolyPtase_N1"/>
    <property type="match status" value="1"/>
</dbReference>
<dbReference type="GeneID" id="22582268"/>
<dbReference type="InterPro" id="IPR041805">
    <property type="entry name" value="ASMase/PPN1_MPP"/>
</dbReference>
<keyword evidence="9" id="KW-1133">Transmembrane helix</keyword>
<comment type="subcellular location">
    <subcellularLocation>
        <location evidence="1">Vacuole membrane</location>
        <topology evidence="1">Single-pass type II membrane protein</topology>
    </subcellularLocation>
</comment>
<reference evidence="16 17" key="1">
    <citation type="journal article" date="2011" name="PLoS Genet.">
        <title>Comparative genomic analysis of human fungal pathogens causing paracoccidioidomycosis.</title>
        <authorList>
            <person name="Desjardins C.A."/>
            <person name="Champion M.D."/>
            <person name="Holder J.W."/>
            <person name="Muszewska A."/>
            <person name="Goldberg J."/>
            <person name="Bailao A.M."/>
            <person name="Brigido M.M."/>
            <person name="Ferreira M.E."/>
            <person name="Garcia A.M."/>
            <person name="Grynberg M."/>
            <person name="Gujja S."/>
            <person name="Heiman D.I."/>
            <person name="Henn M.R."/>
            <person name="Kodira C.D."/>
            <person name="Leon-Narvaez H."/>
            <person name="Longo L.V."/>
            <person name="Ma L.J."/>
            <person name="Malavazi I."/>
            <person name="Matsuo A.L."/>
            <person name="Morais F.V."/>
            <person name="Pereira M."/>
            <person name="Rodriguez-Brito S."/>
            <person name="Sakthikumar S."/>
            <person name="Salem-Izacc S.M."/>
            <person name="Sykes S.M."/>
            <person name="Teixeira M.M."/>
            <person name="Vallejo M.C."/>
            <person name="Walter M.E."/>
            <person name="Yandava C."/>
            <person name="Young S."/>
            <person name="Zeng Q."/>
            <person name="Zucker J."/>
            <person name="Felipe M.S."/>
            <person name="Goldman G.H."/>
            <person name="Haas B.J."/>
            <person name="McEwen J.G."/>
            <person name="Nino-Vega G."/>
            <person name="Puccia R."/>
            <person name="San-Blas G."/>
            <person name="Soares C.M."/>
            <person name="Birren B.W."/>
            <person name="Cuomo C.A."/>
        </authorList>
    </citation>
    <scope>NUCLEOTIDE SEQUENCE [LARGE SCALE GENOMIC DNA]</scope>
    <source>
        <strain evidence="16 17">Pb18</strain>
    </source>
</reference>
<dbReference type="GO" id="GO:0000324">
    <property type="term" value="C:fungal-type vacuole"/>
    <property type="evidence" value="ECO:0007669"/>
    <property type="project" value="TreeGrafter"/>
</dbReference>
<dbReference type="GO" id="GO:0000298">
    <property type="term" value="F:endopolyphosphatase activity"/>
    <property type="evidence" value="ECO:0007669"/>
    <property type="project" value="UniProtKB-EC"/>
</dbReference>
<keyword evidence="10 12" id="KW-0472">Membrane</keyword>
<dbReference type="Pfam" id="PF00149">
    <property type="entry name" value="Metallophos"/>
    <property type="match status" value="1"/>
</dbReference>
<keyword evidence="6" id="KW-0812">Transmembrane</keyword>
<dbReference type="OMA" id="WAERYSV"/>
<dbReference type="InterPro" id="IPR029052">
    <property type="entry name" value="Metallo-depent_PP-like"/>
</dbReference>
<dbReference type="FunCoup" id="C1G6Q2">
    <property type="interactions" value="186"/>
</dbReference>
<evidence type="ECO:0000256" key="2">
    <source>
        <dbReference type="ARBA" id="ARBA00010399"/>
    </source>
</evidence>
<dbReference type="GO" id="GO:0006798">
    <property type="term" value="P:polyphosphate catabolic process"/>
    <property type="evidence" value="ECO:0007669"/>
    <property type="project" value="TreeGrafter"/>
</dbReference>